<protein>
    <recommendedName>
        <fullName evidence="8">RecA family profile 1 domain-containing protein</fullName>
    </recommendedName>
</protein>
<dbReference type="PANTHER" id="PTHR46239:SF1">
    <property type="entry name" value="DNA REPAIR PROTEIN RAD51 HOMOLOG 3"/>
    <property type="match status" value="1"/>
</dbReference>
<comment type="subcellular location">
    <subcellularLocation>
        <location evidence="1">Nucleus</location>
    </subcellularLocation>
</comment>
<keyword evidence="6" id="KW-0539">Nucleus</keyword>
<reference evidence="9 10" key="1">
    <citation type="submission" date="2024-02" db="EMBL/GenBank/DDBJ databases">
        <title>Discinaceae phylogenomics.</title>
        <authorList>
            <person name="Dirks A.C."/>
            <person name="James T.Y."/>
        </authorList>
    </citation>
    <scope>NUCLEOTIDE SEQUENCE [LARGE SCALE GENOMIC DNA]</scope>
    <source>
        <strain evidence="9 10">ACD0624</strain>
    </source>
</reference>
<name>A0ABR3GL32_9PEZI</name>
<dbReference type="PROSITE" id="PS50162">
    <property type="entry name" value="RECA_2"/>
    <property type="match status" value="1"/>
</dbReference>
<dbReference type="Gene3D" id="3.40.50.300">
    <property type="entry name" value="P-loop containing nucleotide triphosphate hydrolases"/>
    <property type="match status" value="1"/>
</dbReference>
<dbReference type="InterPro" id="IPR003593">
    <property type="entry name" value="AAA+_ATPase"/>
</dbReference>
<keyword evidence="3" id="KW-0227">DNA damage</keyword>
<comment type="caution">
    <text evidence="9">The sequence shown here is derived from an EMBL/GenBank/DDBJ whole genome shotgun (WGS) entry which is preliminary data.</text>
</comment>
<dbReference type="InterPro" id="IPR027417">
    <property type="entry name" value="P-loop_NTPase"/>
</dbReference>
<proteinExistence type="predicted"/>
<dbReference type="SUPFAM" id="SSF52540">
    <property type="entry name" value="P-loop containing nucleoside triphosphate hydrolases"/>
    <property type="match status" value="1"/>
</dbReference>
<feature type="domain" description="RecA family profile 1" evidence="8">
    <location>
        <begin position="30"/>
        <end position="235"/>
    </location>
</feature>
<dbReference type="InterPro" id="IPR049428">
    <property type="entry name" value="RecA-like_N"/>
</dbReference>
<evidence type="ECO:0000256" key="5">
    <source>
        <dbReference type="ARBA" id="ARBA00023204"/>
    </source>
</evidence>
<keyword evidence="2" id="KW-0547">Nucleotide-binding</keyword>
<feature type="compositionally biased region" description="Polar residues" evidence="7">
    <location>
        <begin position="20"/>
        <end position="39"/>
    </location>
</feature>
<dbReference type="InterPro" id="IPR020588">
    <property type="entry name" value="RecA_ATP-bd"/>
</dbReference>
<dbReference type="CDD" id="cd01393">
    <property type="entry name" value="RecA-like"/>
    <property type="match status" value="1"/>
</dbReference>
<dbReference type="InterPro" id="IPR052093">
    <property type="entry name" value="HR_Repair_Mediator"/>
</dbReference>
<feature type="region of interest" description="Disordered" evidence="7">
    <location>
        <begin position="361"/>
        <end position="442"/>
    </location>
</feature>
<evidence type="ECO:0000256" key="2">
    <source>
        <dbReference type="ARBA" id="ARBA00022741"/>
    </source>
</evidence>
<keyword evidence="5" id="KW-0234">DNA repair</keyword>
<keyword evidence="4" id="KW-0067">ATP-binding</keyword>
<evidence type="ECO:0000259" key="8">
    <source>
        <dbReference type="PROSITE" id="PS50162"/>
    </source>
</evidence>
<evidence type="ECO:0000256" key="6">
    <source>
        <dbReference type="ARBA" id="ARBA00023242"/>
    </source>
</evidence>
<feature type="compositionally biased region" description="Acidic residues" evidence="7">
    <location>
        <begin position="402"/>
        <end position="420"/>
    </location>
</feature>
<dbReference type="Pfam" id="PF00154">
    <property type="entry name" value="RecA_N"/>
    <property type="match status" value="1"/>
</dbReference>
<dbReference type="PANTHER" id="PTHR46239">
    <property type="entry name" value="DNA REPAIR PROTEIN RAD51 HOMOLOG 3 RAD51C"/>
    <property type="match status" value="1"/>
</dbReference>
<gene>
    <name evidence="9" type="ORF">Q9L58_004363</name>
</gene>
<evidence type="ECO:0000256" key="1">
    <source>
        <dbReference type="ARBA" id="ARBA00004123"/>
    </source>
</evidence>
<dbReference type="Proteomes" id="UP001447188">
    <property type="component" value="Unassembled WGS sequence"/>
</dbReference>
<evidence type="ECO:0000313" key="9">
    <source>
        <dbReference type="EMBL" id="KAL0636634.1"/>
    </source>
</evidence>
<accession>A0ABR3GL32</accession>
<evidence type="ECO:0000256" key="7">
    <source>
        <dbReference type="SAM" id="MobiDB-lite"/>
    </source>
</evidence>
<evidence type="ECO:0000256" key="3">
    <source>
        <dbReference type="ARBA" id="ARBA00022763"/>
    </source>
</evidence>
<feature type="region of interest" description="Disordered" evidence="7">
    <location>
        <begin position="168"/>
        <end position="200"/>
    </location>
</feature>
<feature type="compositionally biased region" description="Basic and acidic residues" evidence="7">
    <location>
        <begin position="168"/>
        <end position="178"/>
    </location>
</feature>
<feature type="region of interest" description="Disordered" evidence="7">
    <location>
        <begin position="20"/>
        <end position="41"/>
    </location>
</feature>
<evidence type="ECO:0000313" key="10">
    <source>
        <dbReference type="Proteomes" id="UP001447188"/>
    </source>
</evidence>
<dbReference type="EMBL" id="JBBBZM010000046">
    <property type="protein sequence ID" value="KAL0636634.1"/>
    <property type="molecule type" value="Genomic_DNA"/>
</dbReference>
<organism evidence="9 10">
    <name type="scientific">Discina gigas</name>
    <dbReference type="NCBI Taxonomy" id="1032678"/>
    <lineage>
        <taxon>Eukaryota</taxon>
        <taxon>Fungi</taxon>
        <taxon>Dikarya</taxon>
        <taxon>Ascomycota</taxon>
        <taxon>Pezizomycotina</taxon>
        <taxon>Pezizomycetes</taxon>
        <taxon>Pezizales</taxon>
        <taxon>Discinaceae</taxon>
        <taxon>Discina</taxon>
    </lineage>
</organism>
<dbReference type="SMART" id="SM00382">
    <property type="entry name" value="AAA"/>
    <property type="match status" value="1"/>
</dbReference>
<sequence length="442" mass="46054">MAAASPSSHRLFAISASQALGNQPPSTQSVHGHISTSSHNLDHALRGGIPRGKVAEISGPPGSGKTAMAMQMAANALLSGGEVVWIDTSHPLPVSRLVSMVSAHAQPEEDPLSYLSHVQILQAPSLAHLLALFMYPVSSFPPERTALVVVDNIATLFAAAYLPGHDDFNNRKSADRPQHPGGTSSPRGKGSPGPKAALPRDTASTRKFAIMADLMKSLSSLATKRGLAILVLNQMTTKVIPGSGAVLRPAMASPLWVLGLTSRLLVHRNDISPSALSDPSSTPISQIRFVTVLKANGIAHGTETATKDAPVVVIQIQDEGINDVGLVKKSKNTTPPASAPASVSAPAPAATITLRAYTFPQSPVIPTTPMKSPALSPLGPRERSPVRNKRKRGLEAGVIAGSDEEDSDEEWEGGLDDDGLGVELPTPEEGMLGGFVKPAVSG</sequence>
<keyword evidence="10" id="KW-1185">Reference proteome</keyword>
<evidence type="ECO:0000256" key="4">
    <source>
        <dbReference type="ARBA" id="ARBA00022840"/>
    </source>
</evidence>